<organism evidence="1 2">
    <name type="scientific">Amycolatopsis coloradensis</name>
    <dbReference type="NCBI Taxonomy" id="76021"/>
    <lineage>
        <taxon>Bacteria</taxon>
        <taxon>Bacillati</taxon>
        <taxon>Actinomycetota</taxon>
        <taxon>Actinomycetes</taxon>
        <taxon>Pseudonocardiales</taxon>
        <taxon>Pseudonocardiaceae</taxon>
        <taxon>Amycolatopsis</taxon>
    </lineage>
</organism>
<accession>A0ACD5BVL6</accession>
<proteinExistence type="predicted"/>
<name>A0ACD5BVL6_9PSEU</name>
<dbReference type="EMBL" id="CP150484">
    <property type="protein sequence ID" value="WYW21470.1"/>
    <property type="molecule type" value="Genomic_DNA"/>
</dbReference>
<keyword evidence="2" id="KW-1185">Reference proteome</keyword>
<evidence type="ECO:0000313" key="2">
    <source>
        <dbReference type="Proteomes" id="UP001456344"/>
    </source>
</evidence>
<sequence>MNTVSDSTVRCVGGIVHDELGRILLIRRANEPGRGLWSVPGGRVEPGETDEAAVIREMREETGLDVMPGTLVGTVRRGPYDIHDYACAVTGGTLRAGDDATDARWIDAGTLIELDEGGHLAELLFVTLRDWGVLPTAVLTPAVPDSAKDAGIKQRKR</sequence>
<reference evidence="1" key="1">
    <citation type="submission" date="2023-10" db="EMBL/GenBank/DDBJ databases">
        <title>Whole genome sequencing of actinobacterial strain Amycolatopsis sp. (BCA-696) identifies the underlying plant growth-promoting genes.</title>
        <authorList>
            <person name="Gandham P."/>
            <person name="Vadla N."/>
            <person name="Saji A."/>
            <person name="Srinivas V."/>
            <person name="Ruperao P."/>
            <person name="Selvanayagam S."/>
            <person name="Saxena R.K."/>
            <person name="Rathore A."/>
            <person name="Gopalakrishnan S."/>
            <person name="Thakur V."/>
        </authorList>
    </citation>
    <scope>NUCLEOTIDE SEQUENCE</scope>
    <source>
        <strain evidence="1">BCA-696</strain>
    </source>
</reference>
<dbReference type="Proteomes" id="UP001456344">
    <property type="component" value="Chromosome"/>
</dbReference>
<gene>
    <name evidence="1" type="ORF">LCL61_38630</name>
</gene>
<evidence type="ECO:0000313" key="1">
    <source>
        <dbReference type="EMBL" id="WYW21470.1"/>
    </source>
</evidence>
<protein>
    <submittedName>
        <fullName evidence="1">NUDIX domain-containing protein</fullName>
    </submittedName>
</protein>